<dbReference type="GO" id="GO:0004222">
    <property type="term" value="F:metalloendopeptidase activity"/>
    <property type="evidence" value="ECO:0007669"/>
    <property type="project" value="InterPro"/>
</dbReference>
<feature type="transmembrane region" description="Helical" evidence="5">
    <location>
        <begin position="14"/>
        <end position="36"/>
    </location>
</feature>
<dbReference type="InterPro" id="IPR001818">
    <property type="entry name" value="Pept_M10_metallopeptidase"/>
</dbReference>
<feature type="domain" description="Peptidase M10 metallopeptidase" evidence="6">
    <location>
        <begin position="102"/>
        <end position="232"/>
    </location>
</feature>
<evidence type="ECO:0000259" key="6">
    <source>
        <dbReference type="Pfam" id="PF00413"/>
    </source>
</evidence>
<dbReference type="STRING" id="862969.SCI_1105"/>
<dbReference type="SUPFAM" id="SSF55486">
    <property type="entry name" value="Metalloproteases ('zincins'), catalytic domain"/>
    <property type="match status" value="1"/>
</dbReference>
<comment type="caution">
    <text evidence="7">The sequence shown here is derived from an EMBL/GenBank/DDBJ whole genome shotgun (WGS) entry which is preliminary data.</text>
</comment>
<reference evidence="7 8" key="1">
    <citation type="submission" date="2014-12" db="EMBL/GenBank/DDBJ databases">
        <title>Partial genome sequence of Streptococcus constellatus KCOM 1650 (= ChDC B144).</title>
        <authorList>
            <person name="Kook J.-K."/>
            <person name="Park S.-N."/>
            <person name="Lim Y.K."/>
            <person name="Jo E."/>
        </authorList>
    </citation>
    <scope>NUCLEOTIDE SEQUENCE [LARGE SCALE GENOMIC DNA]</scope>
    <source>
        <strain evidence="7 8">KCOM 1650</strain>
    </source>
</reference>
<keyword evidence="5" id="KW-1133">Transmembrane helix</keyword>
<keyword evidence="2" id="KW-0479">Metal-binding</keyword>
<accession>A0A0C1KIN8</accession>
<proteinExistence type="predicted"/>
<dbReference type="AlphaFoldDB" id="A0A0C1KIN8"/>
<keyword evidence="1" id="KW-0645">Protease</keyword>
<keyword evidence="4" id="KW-0862">Zinc</keyword>
<dbReference type="InterPro" id="IPR024079">
    <property type="entry name" value="MetalloPept_cat_dom_sf"/>
</dbReference>
<dbReference type="GO" id="GO:0008270">
    <property type="term" value="F:zinc ion binding"/>
    <property type="evidence" value="ECO:0007669"/>
    <property type="project" value="InterPro"/>
</dbReference>
<organism evidence="7 8">
    <name type="scientific">Streptococcus constellatus</name>
    <dbReference type="NCBI Taxonomy" id="76860"/>
    <lineage>
        <taxon>Bacteria</taxon>
        <taxon>Bacillati</taxon>
        <taxon>Bacillota</taxon>
        <taxon>Bacilli</taxon>
        <taxon>Lactobacillales</taxon>
        <taxon>Streptococcaceae</taxon>
        <taxon>Streptococcus</taxon>
        <taxon>Streptococcus anginosus group</taxon>
    </lineage>
</organism>
<dbReference type="GO" id="GO:0006508">
    <property type="term" value="P:proteolysis"/>
    <property type="evidence" value="ECO:0007669"/>
    <property type="project" value="UniProtKB-KW"/>
</dbReference>
<evidence type="ECO:0000313" key="7">
    <source>
        <dbReference type="EMBL" id="KIC78767.1"/>
    </source>
</evidence>
<dbReference type="GO" id="GO:0031012">
    <property type="term" value="C:extracellular matrix"/>
    <property type="evidence" value="ECO:0007669"/>
    <property type="project" value="InterPro"/>
</dbReference>
<dbReference type="Gene3D" id="3.40.390.10">
    <property type="entry name" value="Collagenase (Catalytic Domain)"/>
    <property type="match status" value="1"/>
</dbReference>
<dbReference type="eggNOG" id="COG5549">
    <property type="taxonomic scope" value="Bacteria"/>
</dbReference>
<dbReference type="Pfam" id="PF00413">
    <property type="entry name" value="Peptidase_M10"/>
    <property type="match status" value="1"/>
</dbReference>
<evidence type="ECO:0000256" key="3">
    <source>
        <dbReference type="ARBA" id="ARBA00022801"/>
    </source>
</evidence>
<dbReference type="EMBL" id="JWIY01000001">
    <property type="protein sequence ID" value="KIC78767.1"/>
    <property type="molecule type" value="Genomic_DNA"/>
</dbReference>
<evidence type="ECO:0000256" key="2">
    <source>
        <dbReference type="ARBA" id="ARBA00022723"/>
    </source>
</evidence>
<protein>
    <submittedName>
        <fullName evidence="7">Peptidase</fullName>
    </submittedName>
</protein>
<evidence type="ECO:0000313" key="8">
    <source>
        <dbReference type="Proteomes" id="UP000031339"/>
    </source>
</evidence>
<keyword evidence="5" id="KW-0812">Transmembrane</keyword>
<evidence type="ECO:0000256" key="5">
    <source>
        <dbReference type="SAM" id="Phobius"/>
    </source>
</evidence>
<evidence type="ECO:0000256" key="1">
    <source>
        <dbReference type="ARBA" id="ARBA00022670"/>
    </source>
</evidence>
<dbReference type="Proteomes" id="UP000031339">
    <property type="component" value="Unassembled WGS sequence"/>
</dbReference>
<dbReference type="CDD" id="cd04268">
    <property type="entry name" value="ZnMc_MMP_like"/>
    <property type="match status" value="1"/>
</dbReference>
<evidence type="ECO:0000256" key="4">
    <source>
        <dbReference type="ARBA" id="ARBA00022833"/>
    </source>
</evidence>
<keyword evidence="5" id="KW-0472">Membrane</keyword>
<sequence>MRFLFRLISRLFRLLWRLVYTVASTALIFVGILYIVSPSKSNFATGLQQDVNQIYRYVSGQDSQLGVRQNVKDLTKRLSDDHVHQASGVRWDKASATVYIETQDETFRSAYQEAIRAWNQTGAFTFQIVNDKNQANIVATEMNNSTVSAAGEAESKTNLLTKHFTNVTVRLNRYYLLNSQYGYSYERIVNTAEHELGHAIGLEHNEEKSVMQSSGSFYSIQAVDVQTVKELYQS</sequence>
<gene>
    <name evidence="7" type="ORF">RN79_04155</name>
</gene>
<name>A0A0C1KIN8_STRCV</name>
<dbReference type="OrthoDB" id="2148705at2"/>
<dbReference type="RefSeq" id="WP_039677193.1">
    <property type="nucleotide sequence ID" value="NZ_JWIY01000001.1"/>
</dbReference>
<keyword evidence="3" id="KW-0378">Hydrolase</keyword>